<protein>
    <submittedName>
        <fullName evidence="2">Uncharacterized protein</fullName>
    </submittedName>
</protein>
<keyword evidence="1" id="KW-0472">Membrane</keyword>
<feature type="transmembrane region" description="Helical" evidence="1">
    <location>
        <begin position="6"/>
        <end position="24"/>
    </location>
</feature>
<proteinExistence type="predicted"/>
<evidence type="ECO:0000256" key="1">
    <source>
        <dbReference type="SAM" id="Phobius"/>
    </source>
</evidence>
<dbReference type="AlphaFoldDB" id="A0A561VXR7"/>
<dbReference type="Proteomes" id="UP000317685">
    <property type="component" value="Unassembled WGS sequence"/>
</dbReference>
<dbReference type="EMBL" id="VIWZ01000001">
    <property type="protein sequence ID" value="TWG16405.1"/>
    <property type="molecule type" value="Genomic_DNA"/>
</dbReference>
<keyword evidence="1" id="KW-1133">Transmembrane helix</keyword>
<reference evidence="2 3" key="1">
    <citation type="submission" date="2019-06" db="EMBL/GenBank/DDBJ databases">
        <title>Sequencing the genomes of 1000 actinobacteria strains.</title>
        <authorList>
            <person name="Klenk H.-P."/>
        </authorList>
    </citation>
    <scope>NUCLEOTIDE SEQUENCE [LARGE SCALE GENOMIC DNA]</scope>
    <source>
        <strain evidence="2 3">DSM 45885</strain>
    </source>
</reference>
<keyword evidence="3" id="KW-1185">Reference proteome</keyword>
<dbReference type="RefSeq" id="WP_167524777.1">
    <property type="nucleotide sequence ID" value="NZ_VIWZ01000001.1"/>
</dbReference>
<comment type="caution">
    <text evidence="2">The sequence shown here is derived from an EMBL/GenBank/DDBJ whole genome shotgun (WGS) entry which is preliminary data.</text>
</comment>
<gene>
    <name evidence="2" type="ORF">FHU34_111741</name>
</gene>
<keyword evidence="1" id="KW-0812">Transmembrane</keyword>
<dbReference type="GeneID" id="300132050"/>
<name>A0A561VXR7_9ACTN</name>
<accession>A0A561VXR7</accession>
<sequence>MASEALSIVFGGLVPGFLAGLLAFRVKSRWCPRCGESTDAMQPSAERE</sequence>
<organism evidence="2 3">
    <name type="scientific">Micromonospora taraxaci</name>
    <dbReference type="NCBI Taxonomy" id="1316803"/>
    <lineage>
        <taxon>Bacteria</taxon>
        <taxon>Bacillati</taxon>
        <taxon>Actinomycetota</taxon>
        <taxon>Actinomycetes</taxon>
        <taxon>Micromonosporales</taxon>
        <taxon>Micromonosporaceae</taxon>
        <taxon>Micromonospora</taxon>
    </lineage>
</organism>
<evidence type="ECO:0000313" key="3">
    <source>
        <dbReference type="Proteomes" id="UP000317685"/>
    </source>
</evidence>
<evidence type="ECO:0000313" key="2">
    <source>
        <dbReference type="EMBL" id="TWG16405.1"/>
    </source>
</evidence>